<evidence type="ECO:0000259" key="8">
    <source>
        <dbReference type="Pfam" id="PF01694"/>
    </source>
</evidence>
<dbReference type="EMBL" id="JAXAFO010000002">
    <property type="protein sequence ID" value="MDX6848098.1"/>
    <property type="molecule type" value="Genomic_DNA"/>
</dbReference>
<comment type="subcellular location">
    <subcellularLocation>
        <location evidence="1">Membrane</location>
        <topology evidence="1">Multi-pass membrane protein</topology>
    </subcellularLocation>
</comment>
<comment type="similarity">
    <text evidence="2">Belongs to the peptidase S54 family.</text>
</comment>
<feature type="transmembrane region" description="Helical" evidence="7">
    <location>
        <begin position="178"/>
        <end position="197"/>
    </location>
</feature>
<feature type="transmembrane region" description="Helical" evidence="7">
    <location>
        <begin position="270"/>
        <end position="287"/>
    </location>
</feature>
<evidence type="ECO:0000313" key="9">
    <source>
        <dbReference type="EMBL" id="MDX6848098.1"/>
    </source>
</evidence>
<keyword evidence="9" id="KW-0645">Protease</keyword>
<organism evidence="9 10">
    <name type="scientific">Gilvimarinus gilvus</name>
    <dbReference type="NCBI Taxonomy" id="3058038"/>
    <lineage>
        <taxon>Bacteria</taxon>
        <taxon>Pseudomonadati</taxon>
        <taxon>Pseudomonadota</taxon>
        <taxon>Gammaproteobacteria</taxon>
        <taxon>Cellvibrionales</taxon>
        <taxon>Cellvibrionaceae</taxon>
        <taxon>Gilvimarinus</taxon>
    </lineage>
</organism>
<evidence type="ECO:0000313" key="10">
    <source>
        <dbReference type="Proteomes" id="UP001273505"/>
    </source>
</evidence>
<keyword evidence="10" id="KW-1185">Reference proteome</keyword>
<keyword evidence="3 7" id="KW-0812">Transmembrane</keyword>
<proteinExistence type="inferred from homology"/>
<dbReference type="RefSeq" id="WP_302723196.1">
    <property type="nucleotide sequence ID" value="NZ_JAULRU010000583.1"/>
</dbReference>
<feature type="transmembrane region" description="Helical" evidence="7">
    <location>
        <begin position="203"/>
        <end position="224"/>
    </location>
</feature>
<evidence type="ECO:0000256" key="6">
    <source>
        <dbReference type="ARBA" id="ARBA00023136"/>
    </source>
</evidence>
<reference evidence="9 10" key="1">
    <citation type="submission" date="2023-11" db="EMBL/GenBank/DDBJ databases">
        <title>Gilvimarinus fulvus sp. nov., isolated from the surface of Kelp.</title>
        <authorList>
            <person name="Sun Y.Y."/>
            <person name="Gong Y."/>
            <person name="Du Z.J."/>
        </authorList>
    </citation>
    <scope>NUCLEOTIDE SEQUENCE [LARGE SCALE GENOMIC DNA]</scope>
    <source>
        <strain evidence="9 10">SDUM040013</strain>
    </source>
</reference>
<evidence type="ECO:0000256" key="4">
    <source>
        <dbReference type="ARBA" id="ARBA00022801"/>
    </source>
</evidence>
<dbReference type="PANTHER" id="PTHR43731:SF14">
    <property type="entry name" value="PRESENILIN-ASSOCIATED RHOMBOID-LIKE PROTEIN, MITOCHONDRIAL"/>
    <property type="match status" value="1"/>
</dbReference>
<dbReference type="InterPro" id="IPR050925">
    <property type="entry name" value="Rhomboid_protease_S54"/>
</dbReference>
<dbReference type="Proteomes" id="UP001273505">
    <property type="component" value="Unassembled WGS sequence"/>
</dbReference>
<feature type="domain" description="Peptidase S54 rhomboid" evidence="8">
    <location>
        <begin position="141"/>
        <end position="287"/>
    </location>
</feature>
<sequence>MLIVPIQGRPDWSRPPLITLALICVNVLVFLLYQSPDNDKLALAGDVYQDYQLGVAELPLYRDYHAEQFPLDAPVDIEAQELVNYVLFDRAFDAYLQERWEQGAIDVQTFPQWRQHRLEFESLRNRASSIAAGLTPAESKPITFLTSMFLHGGWEHLIGNMVFLFLFGFTLEMALRPWVFLGMYLVSGVSADLLFIAFNSNSWVPLVGASGAISGLMGMYLALYRLRTIRFFYAIFFYFGEFKAPALWVFPLWIGKELYGHFFVESNTAYWAHVGGLLAGAGLMLLLPSARQEFSQKEEEAEQGDDLQRKLGEVKAARAQLDFDKARRRVRLLCQQYPDSPEPWMLNFQLYKLQPAQRVFHEQTLAFVRRFVAQPSPSQEWVERAGELLHEYKQLSPKTPALTAKASLAIANAYKRAGQTSVARQWLDFANAKGQNPRMLT</sequence>
<dbReference type="GO" id="GO:0006508">
    <property type="term" value="P:proteolysis"/>
    <property type="evidence" value="ECO:0007669"/>
    <property type="project" value="UniProtKB-KW"/>
</dbReference>
<comment type="caution">
    <text evidence="9">The sequence shown here is derived from an EMBL/GenBank/DDBJ whole genome shotgun (WGS) entry which is preliminary data.</text>
</comment>
<protein>
    <submittedName>
        <fullName evidence="9">Rhomboid family intramembrane serine protease</fullName>
        <ecNumber evidence="9">3.4.21.-</ecNumber>
    </submittedName>
</protein>
<dbReference type="InterPro" id="IPR035952">
    <property type="entry name" value="Rhomboid-like_sf"/>
</dbReference>
<gene>
    <name evidence="9" type="ORF">SCD92_01920</name>
</gene>
<evidence type="ECO:0000256" key="3">
    <source>
        <dbReference type="ARBA" id="ARBA00022692"/>
    </source>
</evidence>
<keyword evidence="6 7" id="KW-0472">Membrane</keyword>
<evidence type="ECO:0000256" key="2">
    <source>
        <dbReference type="ARBA" id="ARBA00009045"/>
    </source>
</evidence>
<name>A0ABU4RT83_9GAMM</name>
<feature type="transmembrane region" description="Helical" evidence="7">
    <location>
        <begin position="153"/>
        <end position="171"/>
    </location>
</feature>
<keyword evidence="5 7" id="KW-1133">Transmembrane helix</keyword>
<dbReference type="EC" id="3.4.21.-" evidence="9"/>
<dbReference type="GO" id="GO:0008233">
    <property type="term" value="F:peptidase activity"/>
    <property type="evidence" value="ECO:0007669"/>
    <property type="project" value="UniProtKB-KW"/>
</dbReference>
<evidence type="ECO:0000256" key="7">
    <source>
        <dbReference type="SAM" id="Phobius"/>
    </source>
</evidence>
<feature type="transmembrane region" description="Helical" evidence="7">
    <location>
        <begin position="231"/>
        <end position="250"/>
    </location>
</feature>
<dbReference type="InterPro" id="IPR022764">
    <property type="entry name" value="Peptidase_S54_rhomboid_dom"/>
</dbReference>
<feature type="transmembrane region" description="Helical" evidence="7">
    <location>
        <begin position="12"/>
        <end position="33"/>
    </location>
</feature>
<evidence type="ECO:0000256" key="1">
    <source>
        <dbReference type="ARBA" id="ARBA00004141"/>
    </source>
</evidence>
<dbReference type="SUPFAM" id="SSF144091">
    <property type="entry name" value="Rhomboid-like"/>
    <property type="match status" value="1"/>
</dbReference>
<evidence type="ECO:0000256" key="5">
    <source>
        <dbReference type="ARBA" id="ARBA00022989"/>
    </source>
</evidence>
<keyword evidence="4 9" id="KW-0378">Hydrolase</keyword>
<dbReference type="Gene3D" id="1.20.1540.10">
    <property type="entry name" value="Rhomboid-like"/>
    <property type="match status" value="1"/>
</dbReference>
<dbReference type="PANTHER" id="PTHR43731">
    <property type="entry name" value="RHOMBOID PROTEASE"/>
    <property type="match status" value="1"/>
</dbReference>
<dbReference type="Pfam" id="PF01694">
    <property type="entry name" value="Rhomboid"/>
    <property type="match status" value="1"/>
</dbReference>
<accession>A0ABU4RT83</accession>